<dbReference type="Gene3D" id="3.60.21.10">
    <property type="match status" value="1"/>
</dbReference>
<dbReference type="Pfam" id="PF02872">
    <property type="entry name" value="5_nucleotid_C"/>
    <property type="match status" value="1"/>
</dbReference>
<dbReference type="GO" id="GO:0008253">
    <property type="term" value="F:5'-nucleotidase activity"/>
    <property type="evidence" value="ECO:0007669"/>
    <property type="project" value="TreeGrafter"/>
</dbReference>
<evidence type="ECO:0000256" key="4">
    <source>
        <dbReference type="SAM" id="MobiDB-lite"/>
    </source>
</evidence>
<dbReference type="PROSITE" id="PS00786">
    <property type="entry name" value="5_NUCLEOTIDASE_2"/>
    <property type="match status" value="1"/>
</dbReference>
<dbReference type="AlphaFoldDB" id="A0A1N7KYD7"/>
<proteinExistence type="inferred from homology"/>
<organism evidence="7 8">
    <name type="scientific">Thalassolituus maritimus</name>
    <dbReference type="NCBI Taxonomy" id="484498"/>
    <lineage>
        <taxon>Bacteria</taxon>
        <taxon>Pseudomonadati</taxon>
        <taxon>Pseudomonadota</taxon>
        <taxon>Gammaproteobacteria</taxon>
        <taxon>Oceanospirillales</taxon>
        <taxon>Oceanospirillaceae</taxon>
        <taxon>Thalassolituus</taxon>
    </lineage>
</organism>
<evidence type="ECO:0000256" key="2">
    <source>
        <dbReference type="ARBA" id="ARBA00022729"/>
    </source>
</evidence>
<reference evidence="8" key="1">
    <citation type="submission" date="2017-01" db="EMBL/GenBank/DDBJ databases">
        <authorList>
            <person name="Varghese N."/>
            <person name="Submissions S."/>
        </authorList>
    </citation>
    <scope>NUCLEOTIDE SEQUENCE [LARGE SCALE GENOMIC DNA]</scope>
    <source>
        <strain evidence="8">DSM 24913</strain>
    </source>
</reference>
<dbReference type="InterPro" id="IPR006179">
    <property type="entry name" value="5_nucleotidase/apyrase"/>
</dbReference>
<dbReference type="Gene3D" id="3.90.780.10">
    <property type="entry name" value="5'-Nucleotidase, C-terminal domain"/>
    <property type="match status" value="1"/>
</dbReference>
<dbReference type="EMBL" id="FTOH01000003">
    <property type="protein sequence ID" value="SIS66571.1"/>
    <property type="molecule type" value="Genomic_DNA"/>
</dbReference>
<dbReference type="GO" id="GO:0000166">
    <property type="term" value="F:nucleotide binding"/>
    <property type="evidence" value="ECO:0007669"/>
    <property type="project" value="UniProtKB-KW"/>
</dbReference>
<evidence type="ECO:0000259" key="5">
    <source>
        <dbReference type="Pfam" id="PF00149"/>
    </source>
</evidence>
<dbReference type="GO" id="GO:0046872">
    <property type="term" value="F:metal ion binding"/>
    <property type="evidence" value="ECO:0007669"/>
    <property type="project" value="InterPro"/>
</dbReference>
<sequence>MKVWKLTALAAMVAGLSACGGEDGNDGAQGPAGPQGPQGEQGEQGEQAPSNEDNSMSISILHMNDHHSHLEAESFGFDVSELGLETGAEGGAIAEVDVTYGGFPMMVSLFNSLEMQSDNVLKLHSGDAITGTLYYSLFKGRADADMMNQICFDAFALGNHEFDDGDTGLANFLDSLNSSACVTPTLAANVNPAEGSAIAEGYIEPYTIVEREGQKIGIIGIDIAGKTKNSSSPDDGTTFSDETTTAQQYIDELTGMGVNKIILMTHYQYANDLELAAALNGVDVIVGGDSHTLLGDETFSQLGFNTQGEYPTVVTDAGGNTVCVVQAWEYAHLMGKLDVDFDTDGNVTACAGQPYMPISTTFEYEYNEEETRTLTGADVTRVTTALTKEDEIVAIRPDATTQAILDVYDEDVDVLKQTVIGTNAEDLCLERIPGQGRSTICDSSATYENGSDISNVVAKAFLTVTPTADIAIQNGGGVRVDLAAGDVTIADAFTLLPFSNTLVILDMTGQQIIDVLEDALANFLDNDGSSGSYPYASGLRYDIDASQPEGSRVSNVEVNSQVAGTWAAINPTGIYRVVTNDFIASGRDGYTTFSVPFDAGNYEDTYTEYAQGFINYVEALTEDGQQVQKLPIEEYSTQLFIDADGCNHSTGAGCVPR</sequence>
<accession>A0A1N7KYD7</accession>
<dbReference type="GO" id="GO:0008768">
    <property type="term" value="F:UDP-sugar diphosphatase activity"/>
    <property type="evidence" value="ECO:0007669"/>
    <property type="project" value="TreeGrafter"/>
</dbReference>
<feature type="region of interest" description="Disordered" evidence="4">
    <location>
        <begin position="22"/>
        <end position="53"/>
    </location>
</feature>
<dbReference type="Pfam" id="PF00149">
    <property type="entry name" value="Metallophos"/>
    <property type="match status" value="1"/>
</dbReference>
<evidence type="ECO:0000259" key="6">
    <source>
        <dbReference type="Pfam" id="PF02872"/>
    </source>
</evidence>
<dbReference type="InterPro" id="IPR036907">
    <property type="entry name" value="5'-Nucleotdase_C_sf"/>
</dbReference>
<feature type="signal peptide" evidence="3">
    <location>
        <begin position="1"/>
        <end position="20"/>
    </location>
</feature>
<evidence type="ECO:0000256" key="1">
    <source>
        <dbReference type="ARBA" id="ARBA00006654"/>
    </source>
</evidence>
<keyword evidence="8" id="KW-1185">Reference proteome</keyword>
<evidence type="ECO:0000256" key="3">
    <source>
        <dbReference type="RuleBase" id="RU362119"/>
    </source>
</evidence>
<feature type="domain" description="5'-Nucleotidase C-terminal" evidence="6">
    <location>
        <begin position="447"/>
        <end position="593"/>
    </location>
</feature>
<feature type="domain" description="Calcineurin-like phosphoesterase" evidence="5">
    <location>
        <begin position="59"/>
        <end position="292"/>
    </location>
</feature>
<dbReference type="InterPro" id="IPR008334">
    <property type="entry name" value="5'-Nucleotdase_C"/>
</dbReference>
<evidence type="ECO:0000313" key="8">
    <source>
        <dbReference type="Proteomes" id="UP000185639"/>
    </source>
</evidence>
<dbReference type="GO" id="GO:0030288">
    <property type="term" value="C:outer membrane-bounded periplasmic space"/>
    <property type="evidence" value="ECO:0007669"/>
    <property type="project" value="TreeGrafter"/>
</dbReference>
<dbReference type="InterPro" id="IPR004843">
    <property type="entry name" value="Calcineurin-like_PHP"/>
</dbReference>
<dbReference type="OrthoDB" id="9803927at2"/>
<keyword evidence="3" id="KW-0378">Hydrolase</keyword>
<feature type="compositionally biased region" description="Low complexity" evidence="4">
    <location>
        <begin position="28"/>
        <end position="49"/>
    </location>
</feature>
<dbReference type="STRING" id="484498.SAMN05421686_103164"/>
<keyword evidence="3" id="KW-0547">Nucleotide-binding</keyword>
<comment type="similarity">
    <text evidence="1 3">Belongs to the 5'-nucleotidase family.</text>
</comment>
<dbReference type="InterPro" id="IPR029052">
    <property type="entry name" value="Metallo-depent_PP-like"/>
</dbReference>
<dbReference type="GO" id="GO:0009166">
    <property type="term" value="P:nucleotide catabolic process"/>
    <property type="evidence" value="ECO:0007669"/>
    <property type="project" value="InterPro"/>
</dbReference>
<gene>
    <name evidence="7" type="ORF">SAMN05421686_103164</name>
</gene>
<evidence type="ECO:0000313" key="7">
    <source>
        <dbReference type="EMBL" id="SIS66571.1"/>
    </source>
</evidence>
<dbReference type="PANTHER" id="PTHR11575">
    <property type="entry name" value="5'-NUCLEOTIDASE-RELATED"/>
    <property type="match status" value="1"/>
</dbReference>
<feature type="chain" id="PRO_5011828471" evidence="3">
    <location>
        <begin position="21"/>
        <end position="657"/>
    </location>
</feature>
<dbReference type="PROSITE" id="PS51257">
    <property type="entry name" value="PROKAR_LIPOPROTEIN"/>
    <property type="match status" value="1"/>
</dbReference>
<dbReference type="PANTHER" id="PTHR11575:SF24">
    <property type="entry name" value="5'-NUCLEOTIDASE"/>
    <property type="match status" value="1"/>
</dbReference>
<dbReference type="Proteomes" id="UP000185639">
    <property type="component" value="Unassembled WGS sequence"/>
</dbReference>
<dbReference type="RefSeq" id="WP_076514701.1">
    <property type="nucleotide sequence ID" value="NZ_FTOH01000003.1"/>
</dbReference>
<dbReference type="SUPFAM" id="SSF56300">
    <property type="entry name" value="Metallo-dependent phosphatases"/>
    <property type="match status" value="1"/>
</dbReference>
<name>A0A1N7KYD7_9GAMM</name>
<keyword evidence="2 3" id="KW-0732">Signal</keyword>
<dbReference type="InterPro" id="IPR006146">
    <property type="entry name" value="5'-Nucleotdase_CS"/>
</dbReference>
<protein>
    <submittedName>
        <fullName evidence="7">5'-nucleotidase</fullName>
    </submittedName>
</protein>
<dbReference type="PRINTS" id="PR01607">
    <property type="entry name" value="APYRASEFAMLY"/>
</dbReference>
<dbReference type="SUPFAM" id="SSF55816">
    <property type="entry name" value="5'-nucleotidase (syn. UDP-sugar hydrolase), C-terminal domain"/>
    <property type="match status" value="1"/>
</dbReference>